<keyword evidence="1" id="KW-0732">Signal</keyword>
<organism evidence="2 3">
    <name type="scientific">Naematelia encephala</name>
    <dbReference type="NCBI Taxonomy" id="71784"/>
    <lineage>
        <taxon>Eukaryota</taxon>
        <taxon>Fungi</taxon>
        <taxon>Dikarya</taxon>
        <taxon>Basidiomycota</taxon>
        <taxon>Agaricomycotina</taxon>
        <taxon>Tremellomycetes</taxon>
        <taxon>Tremellales</taxon>
        <taxon>Naemateliaceae</taxon>
        <taxon>Naematelia</taxon>
    </lineage>
</organism>
<name>A0A1Y2BIU9_9TREE</name>
<feature type="signal peptide" evidence="1">
    <location>
        <begin position="1"/>
        <end position="20"/>
    </location>
</feature>
<keyword evidence="3" id="KW-1185">Reference proteome</keyword>
<comment type="caution">
    <text evidence="2">The sequence shown here is derived from an EMBL/GenBank/DDBJ whole genome shotgun (WGS) entry which is preliminary data.</text>
</comment>
<evidence type="ECO:0000313" key="3">
    <source>
        <dbReference type="Proteomes" id="UP000193986"/>
    </source>
</evidence>
<accession>A0A1Y2BIU9</accession>
<protein>
    <submittedName>
        <fullName evidence="2">Uncharacterized protein</fullName>
    </submittedName>
</protein>
<evidence type="ECO:0000256" key="1">
    <source>
        <dbReference type="SAM" id="SignalP"/>
    </source>
</evidence>
<dbReference type="Proteomes" id="UP000193986">
    <property type="component" value="Unassembled WGS sequence"/>
</dbReference>
<dbReference type="STRING" id="71784.A0A1Y2BIU9"/>
<reference evidence="2 3" key="1">
    <citation type="submission" date="2016-07" db="EMBL/GenBank/DDBJ databases">
        <title>Pervasive Adenine N6-methylation of Active Genes in Fungi.</title>
        <authorList>
            <consortium name="DOE Joint Genome Institute"/>
            <person name="Mondo S.J."/>
            <person name="Dannebaum R.O."/>
            <person name="Kuo R.C."/>
            <person name="Labutti K."/>
            <person name="Haridas S."/>
            <person name="Kuo A."/>
            <person name="Salamov A."/>
            <person name="Ahrendt S.R."/>
            <person name="Lipzen A."/>
            <person name="Sullivan W."/>
            <person name="Andreopoulos W.B."/>
            <person name="Clum A."/>
            <person name="Lindquist E."/>
            <person name="Daum C."/>
            <person name="Ramamoorthy G.K."/>
            <person name="Gryganskyi A."/>
            <person name="Culley D."/>
            <person name="Magnuson J.K."/>
            <person name="James T.Y."/>
            <person name="O'Malley M.A."/>
            <person name="Stajich J.E."/>
            <person name="Spatafora J.W."/>
            <person name="Visel A."/>
            <person name="Grigoriev I.V."/>
        </authorList>
    </citation>
    <scope>NUCLEOTIDE SEQUENCE [LARGE SCALE GENOMIC DNA]</scope>
    <source>
        <strain evidence="2 3">68-887.2</strain>
    </source>
</reference>
<dbReference type="OrthoDB" id="2310204at2759"/>
<dbReference type="EMBL" id="MCFC01000004">
    <property type="protein sequence ID" value="ORY34015.1"/>
    <property type="molecule type" value="Genomic_DNA"/>
</dbReference>
<gene>
    <name evidence="2" type="ORF">BCR39DRAFT_463098</name>
</gene>
<dbReference type="AlphaFoldDB" id="A0A1Y2BIU9"/>
<dbReference type="InParanoid" id="A0A1Y2BIU9"/>
<sequence>MWSTLAVAIPLIGCLASTTATTTTAAYLDPAIDGGSMMTVMEQTWPPGLAEPLNLIVLGTSSPRVLVPQQTNGGLFGYLEALGYGPECGGFHMGDKQAANLGDNQGNQEQMAILRWMYFGDPFFGTCIESIYGGSHVRVFRQSISGAFFISASTEENAAQNHQLGMNATILILTRLSRDYVAGNATGQRIVASEMNNTSTWSGTKSKRGWNYTTTVSYVKGLINTNRLLWNHYAAVQMIDQDITDGWTALLQVEVEKI</sequence>
<proteinExistence type="predicted"/>
<evidence type="ECO:0000313" key="2">
    <source>
        <dbReference type="EMBL" id="ORY34015.1"/>
    </source>
</evidence>
<feature type="chain" id="PRO_5013050594" evidence="1">
    <location>
        <begin position="21"/>
        <end position="258"/>
    </location>
</feature>